<evidence type="ECO:0000256" key="2">
    <source>
        <dbReference type="ARBA" id="ARBA00022980"/>
    </source>
</evidence>
<dbReference type="SUPFAM" id="SSF54736">
    <property type="entry name" value="ClpS-like"/>
    <property type="match status" value="1"/>
</dbReference>
<reference evidence="8" key="1">
    <citation type="journal article" date="2014" name="BMC Evol. Biol.">
        <title>Chloroplast phylogenomic analysis resolves deep-level relationships within the green algal class Trebouxiophyceae.</title>
        <authorList>
            <person name="Lemieux C."/>
            <person name="Otis C."/>
            <person name="Turmel M."/>
        </authorList>
    </citation>
    <scope>NUCLEOTIDE SEQUENCE</scope>
</reference>
<gene>
    <name evidence="4 8" type="primary">rpl12</name>
</gene>
<name>A0A097KK84_9CHLO</name>
<keyword evidence="3 4" id="KW-0687">Ribonucleoprotein</keyword>
<dbReference type="InterPro" id="IPR014719">
    <property type="entry name" value="Ribosomal_bL12_C/ClpS-like"/>
</dbReference>
<dbReference type="PANTHER" id="PTHR45987:SF4">
    <property type="entry name" value="LARGE RIBOSOMAL SUBUNIT PROTEIN BL12M"/>
    <property type="match status" value="1"/>
</dbReference>
<geneLocation type="chloroplast" evidence="8"/>
<sequence length="130" mass="13858">MSTTTDEILEKLKTISLFEAKELVAQIEETFGVDATIPTSGFGVAVAEGGAQSAEAVEEKTTFDVILESVASDKRVAVLKVIRNLTSLGLKEAKEFTASLPKAVKESISKEEAETAKQQLEEAGGQVKIN</sequence>
<proteinExistence type="inferred from homology"/>
<dbReference type="InterPro" id="IPR036235">
    <property type="entry name" value="Ribosomal_bL12_oligo_N_sf"/>
</dbReference>
<evidence type="ECO:0000259" key="6">
    <source>
        <dbReference type="Pfam" id="PF00542"/>
    </source>
</evidence>
<dbReference type="PANTHER" id="PTHR45987">
    <property type="entry name" value="39S RIBOSOMAL PROTEIN L12"/>
    <property type="match status" value="1"/>
</dbReference>
<dbReference type="InterPro" id="IPR000206">
    <property type="entry name" value="Ribosomal_bL12"/>
</dbReference>
<dbReference type="SUPFAM" id="SSF48300">
    <property type="entry name" value="Ribosomal protein L7/12, oligomerisation (N-terminal) domain"/>
    <property type="match status" value="1"/>
</dbReference>
<feature type="domain" description="Large ribosomal subunit protein bL12 oligomerization" evidence="7">
    <location>
        <begin position="4"/>
        <end position="51"/>
    </location>
</feature>
<dbReference type="GO" id="GO:0009507">
    <property type="term" value="C:chloroplast"/>
    <property type="evidence" value="ECO:0007669"/>
    <property type="project" value="UniProtKB-SubCell"/>
</dbReference>
<dbReference type="GO" id="GO:1990904">
    <property type="term" value="C:ribonucleoprotein complex"/>
    <property type="evidence" value="ECO:0007669"/>
    <property type="project" value="UniProtKB-KW"/>
</dbReference>
<dbReference type="GO" id="GO:0006412">
    <property type="term" value="P:translation"/>
    <property type="evidence" value="ECO:0007669"/>
    <property type="project" value="UniProtKB-UniRule"/>
</dbReference>
<keyword evidence="2 4" id="KW-0689">Ribosomal protein</keyword>
<dbReference type="GeneID" id="22158624"/>
<dbReference type="CDD" id="cd00387">
    <property type="entry name" value="Ribosomal_L7_L12"/>
    <property type="match status" value="1"/>
</dbReference>
<accession>A0A097KK84</accession>
<comment type="subunit">
    <text evidence="4">Homodimer. Part of the ribosomal stalk of the 50S ribosomal subunit. Forms a multimeric L10(L12)X complex, where L10 forms an elongated spine to which 2 to 4 L12 dimers bind in a sequential fashion. Binds GTP-bound translation factors.</text>
</comment>
<dbReference type="NCBIfam" id="TIGR00855">
    <property type="entry name" value="L12"/>
    <property type="match status" value="1"/>
</dbReference>
<protein>
    <recommendedName>
        <fullName evidence="4">Large ribosomal subunit protein bL12c</fullName>
    </recommendedName>
</protein>
<dbReference type="GO" id="GO:0005840">
    <property type="term" value="C:ribosome"/>
    <property type="evidence" value="ECO:0007669"/>
    <property type="project" value="UniProtKB-KW"/>
</dbReference>
<comment type="similarity">
    <text evidence="1 4">Belongs to the bacterial ribosomal protein bL12 family.</text>
</comment>
<dbReference type="HAMAP" id="MF_00368">
    <property type="entry name" value="Ribosomal_bL12"/>
    <property type="match status" value="1"/>
</dbReference>
<dbReference type="GO" id="GO:0003729">
    <property type="term" value="F:mRNA binding"/>
    <property type="evidence" value="ECO:0007669"/>
    <property type="project" value="TreeGrafter"/>
</dbReference>
<dbReference type="AlphaFoldDB" id="A0A097KK84"/>
<evidence type="ECO:0000256" key="5">
    <source>
        <dbReference type="SAM" id="MobiDB-lite"/>
    </source>
</evidence>
<comment type="subcellular location">
    <subcellularLocation>
        <location evidence="4">Plastid</location>
        <location evidence="4">Chloroplast</location>
    </subcellularLocation>
</comment>
<dbReference type="Gene3D" id="3.30.1390.10">
    <property type="match status" value="1"/>
</dbReference>
<dbReference type="RefSeq" id="YP_009104948.1">
    <property type="nucleotide sequence ID" value="NC_025526.1"/>
</dbReference>
<evidence type="ECO:0000256" key="1">
    <source>
        <dbReference type="ARBA" id="ARBA00007197"/>
    </source>
</evidence>
<dbReference type="Pfam" id="PF16320">
    <property type="entry name" value="Ribosomal_L12_N"/>
    <property type="match status" value="1"/>
</dbReference>
<dbReference type="GO" id="GO:0003735">
    <property type="term" value="F:structural constituent of ribosome"/>
    <property type="evidence" value="ECO:0007669"/>
    <property type="project" value="InterPro"/>
</dbReference>
<feature type="region of interest" description="Disordered" evidence="5">
    <location>
        <begin position="111"/>
        <end position="130"/>
    </location>
</feature>
<evidence type="ECO:0000256" key="4">
    <source>
        <dbReference type="HAMAP-Rule" id="MF_00368"/>
    </source>
</evidence>
<evidence type="ECO:0000259" key="7">
    <source>
        <dbReference type="Pfam" id="PF16320"/>
    </source>
</evidence>
<dbReference type="Pfam" id="PF00542">
    <property type="entry name" value="Ribosomal_L12"/>
    <property type="match status" value="1"/>
</dbReference>
<evidence type="ECO:0000313" key="8">
    <source>
        <dbReference type="EMBL" id="AIT93593.1"/>
    </source>
</evidence>
<organism evidence="8">
    <name type="scientific">Watanabea reniformis</name>
    <dbReference type="NCBI Taxonomy" id="191674"/>
    <lineage>
        <taxon>Eukaryota</taxon>
        <taxon>Viridiplantae</taxon>
        <taxon>Chlorophyta</taxon>
        <taxon>core chlorophytes</taxon>
        <taxon>Trebouxiophyceae</taxon>
        <taxon>Watanabeales</taxon>
        <taxon>Watanabeaceae</taxon>
        <taxon>Watanabea</taxon>
    </lineage>
</organism>
<feature type="domain" description="Large ribosomal subunit protein bL12 C-terminal" evidence="6">
    <location>
        <begin position="63"/>
        <end position="129"/>
    </location>
</feature>
<keyword evidence="8" id="KW-0934">Plastid</keyword>
<dbReference type="FunFam" id="3.30.1390.10:FF:000001">
    <property type="entry name" value="50S ribosomal protein L7/L12"/>
    <property type="match status" value="1"/>
</dbReference>
<evidence type="ECO:0000256" key="3">
    <source>
        <dbReference type="ARBA" id="ARBA00023274"/>
    </source>
</evidence>
<dbReference type="Gene3D" id="1.20.5.710">
    <property type="entry name" value="Single helix bin"/>
    <property type="match status" value="1"/>
</dbReference>
<dbReference type="InterPro" id="IPR008932">
    <property type="entry name" value="Ribosomal_bL12_oligo"/>
</dbReference>
<dbReference type="InterPro" id="IPR013823">
    <property type="entry name" value="Ribosomal_bL12_C"/>
</dbReference>
<keyword evidence="8" id="KW-0150">Chloroplast</keyword>
<comment type="function">
    <text evidence="4">Forms part of the ribosomal stalk which helps the ribosome interact with GTP-bound translation factors. Is thus essential for accurate translation.</text>
</comment>
<dbReference type="EMBL" id="KM462863">
    <property type="protein sequence ID" value="AIT93593.1"/>
    <property type="molecule type" value="Genomic_DNA"/>
</dbReference>